<protein>
    <submittedName>
        <fullName evidence="1">Uncharacterized protein</fullName>
    </submittedName>
</protein>
<keyword evidence="2" id="KW-1185">Reference proteome</keyword>
<organism evidence="1 2">
    <name type="scientific">Xenorhabdus nematophila (strain ATCC 19061 / DSM 3370 / CCUG 14189 / LMG 1036 / NCIMB 9965 / AN6)</name>
    <dbReference type="NCBI Taxonomy" id="406817"/>
    <lineage>
        <taxon>Bacteria</taxon>
        <taxon>Pseudomonadati</taxon>
        <taxon>Pseudomonadota</taxon>
        <taxon>Gammaproteobacteria</taxon>
        <taxon>Enterobacterales</taxon>
        <taxon>Morganellaceae</taxon>
        <taxon>Xenorhabdus</taxon>
    </lineage>
</organism>
<gene>
    <name evidence="1" type="ordered locus">XNC1_2248</name>
</gene>
<evidence type="ECO:0000313" key="2">
    <source>
        <dbReference type="Proteomes" id="UP000008075"/>
    </source>
</evidence>
<dbReference type="KEGG" id="xne:XNC1_2248"/>
<dbReference type="Proteomes" id="UP000008075">
    <property type="component" value="Chromosome"/>
</dbReference>
<reference evidence="1 2" key="1">
    <citation type="journal article" date="2011" name="PLoS ONE">
        <title>The entomopathogenic bacterial endosymbionts xenorhabdus and photorhabdus: convergent lifestyles from divergent genomes.</title>
        <authorList>
            <person name="Chaston J.M."/>
            <person name="Suen G."/>
            <person name="Tucker S.L."/>
            <person name="Andersen A.W."/>
            <person name="Bhasin A."/>
            <person name="Bode E."/>
            <person name="Bode H.B."/>
            <person name="Brachmann A.O."/>
            <person name="Cowles C.E."/>
            <person name="Cowles K.N."/>
            <person name="Darby C."/>
            <person name="de Leon L."/>
            <person name="Drace K."/>
            <person name="Du Z."/>
            <person name="Givaudan A."/>
            <person name="Herbert Tran E.E."/>
            <person name="Jewell K.A."/>
            <person name="Knack J.J."/>
            <person name="Krasomil-Osterfeld K.C."/>
            <person name="Kukor R."/>
            <person name="Lanois A."/>
            <person name="Latreille P."/>
            <person name="Leimgruber N.K."/>
            <person name="Lipke C.M."/>
            <person name="Liu R."/>
            <person name="Lu X."/>
            <person name="Martens E.C."/>
            <person name="Marri P.R."/>
            <person name="Medigue C."/>
            <person name="Menard M.L."/>
            <person name="Miller N.M."/>
            <person name="Morales-Soto N."/>
            <person name="Norton S."/>
            <person name="Ogier J.C."/>
            <person name="Orchard S.S."/>
            <person name="Park D."/>
            <person name="Park Y."/>
            <person name="Qurollo B.A."/>
            <person name="Sugar D.R."/>
            <person name="Richards G.R."/>
            <person name="Rouy Z."/>
            <person name="Slominski B."/>
            <person name="Slominski K."/>
            <person name="Snyder H."/>
            <person name="Tjaden B.C."/>
            <person name="van der Hoeven R."/>
            <person name="Welch R.D."/>
            <person name="Wheeler C."/>
            <person name="Xiang B."/>
            <person name="Barbazuk B."/>
            <person name="Gaudriault S."/>
            <person name="Goodner B."/>
            <person name="Slater S.C."/>
            <person name="Forst S."/>
            <person name="Goldman B.S."/>
            <person name="Goodrich-Blair H."/>
        </authorList>
    </citation>
    <scope>NUCLEOTIDE SEQUENCE [LARGE SCALE GENOMIC DNA]</scope>
    <source>
        <strain evidence="2">ATCC 19061 / DSM 3370 / CCUG 14189 / LMG 1036 / NCIMB 9965 / AN6</strain>
    </source>
</reference>
<dbReference type="EMBL" id="FN667742">
    <property type="protein sequence ID" value="CBJ90307.1"/>
    <property type="molecule type" value="Genomic_DNA"/>
</dbReference>
<sequence>MNSEISEMIIKIIERLTDMTIDQLYQDSKLLAENAYTILEKTHCQCLLTVSLLNYLNR</sequence>
<dbReference type="AlphaFoldDB" id="D3VFJ3"/>
<name>D3VFJ3_XENNA</name>
<evidence type="ECO:0000313" key="1">
    <source>
        <dbReference type="EMBL" id="CBJ90307.1"/>
    </source>
</evidence>
<dbReference type="HOGENOM" id="CLU_211128_0_0_6"/>
<proteinExistence type="predicted"/>
<accession>D3VFJ3</accession>